<dbReference type="GO" id="GO:0035312">
    <property type="term" value="F:5'-3' DNA exonuclease activity"/>
    <property type="evidence" value="ECO:0007669"/>
    <property type="project" value="TreeGrafter"/>
</dbReference>
<dbReference type="SUPFAM" id="SSF89550">
    <property type="entry name" value="PHP domain-like"/>
    <property type="match status" value="1"/>
</dbReference>
<dbReference type="Pfam" id="PF16392">
    <property type="entry name" value="DUF5001"/>
    <property type="match status" value="1"/>
</dbReference>
<dbReference type="AlphaFoldDB" id="A0A382M511"/>
<dbReference type="InterPro" id="IPR003141">
    <property type="entry name" value="Pol/His_phosphatase_N"/>
</dbReference>
<sequence>MKLKYLSVSKIFIFFFCSIALSHGQVNLPQENASLLKKQHFPNTENFLTLVSDLHTHSVFSDGHVWPNIRVAEALNDGTQVLAITEHIEFQPHLKDLPHEDRNRSYEEAKLAAKEKDLIVINGAEITRDMPTGHINAIFVEDVNKLYKIDKSRKAEAEKKVKEILKEGTWKIDIDVLNKYALTSMWPSKKSIKAANKQGAFLFWNHPMWTIQADDGIASLSDFHKEMIQMNLLHGIEIVNGNSYSEEAFQIAIDNDLTLIGTSDVHDLIEWDYLNSGGHRPSTIILAKNKNKNSIRNSLKSGRTIVWFKNSLIGLKRNLLPLLEASLFISQAEYLPNSNILKVKIENKCGIDFKLLNKSKYSFQDKSDLTEIPA</sequence>
<organism evidence="2">
    <name type="scientific">marine metagenome</name>
    <dbReference type="NCBI Taxonomy" id="408172"/>
    <lineage>
        <taxon>unclassified sequences</taxon>
        <taxon>metagenomes</taxon>
        <taxon>ecological metagenomes</taxon>
    </lineage>
</organism>
<dbReference type="PANTHER" id="PTHR42924">
    <property type="entry name" value="EXONUCLEASE"/>
    <property type="match status" value="1"/>
</dbReference>
<name>A0A382M511_9ZZZZ</name>
<accession>A0A382M511</accession>
<reference evidence="2" key="1">
    <citation type="submission" date="2018-05" db="EMBL/GenBank/DDBJ databases">
        <authorList>
            <person name="Lanie J.A."/>
            <person name="Ng W.-L."/>
            <person name="Kazmierczak K.M."/>
            <person name="Andrzejewski T.M."/>
            <person name="Davidsen T.M."/>
            <person name="Wayne K.J."/>
            <person name="Tettelin H."/>
            <person name="Glass J.I."/>
            <person name="Rusch D."/>
            <person name="Podicherti R."/>
            <person name="Tsui H.-C.T."/>
            <person name="Winkler M.E."/>
        </authorList>
    </citation>
    <scope>NUCLEOTIDE SEQUENCE</scope>
</reference>
<dbReference type="SMART" id="SM00481">
    <property type="entry name" value="POLIIIAc"/>
    <property type="match status" value="1"/>
</dbReference>
<dbReference type="GO" id="GO:0004534">
    <property type="term" value="F:5'-3' RNA exonuclease activity"/>
    <property type="evidence" value="ECO:0007669"/>
    <property type="project" value="TreeGrafter"/>
</dbReference>
<dbReference type="InterPro" id="IPR032165">
    <property type="entry name" value="DUF5001"/>
</dbReference>
<dbReference type="InterPro" id="IPR016195">
    <property type="entry name" value="Pol/histidinol_Pase-like"/>
</dbReference>
<dbReference type="EMBL" id="UINC01090787">
    <property type="protein sequence ID" value="SVC43035.1"/>
    <property type="molecule type" value="Genomic_DNA"/>
</dbReference>
<dbReference type="Gene3D" id="3.20.20.140">
    <property type="entry name" value="Metal-dependent hydrolases"/>
    <property type="match status" value="1"/>
</dbReference>
<evidence type="ECO:0000259" key="1">
    <source>
        <dbReference type="SMART" id="SM00481"/>
    </source>
</evidence>
<dbReference type="PANTHER" id="PTHR42924:SF3">
    <property type="entry name" value="POLYMERASE_HISTIDINOL PHOSPHATASE N-TERMINAL DOMAIN-CONTAINING PROTEIN"/>
    <property type="match status" value="1"/>
</dbReference>
<gene>
    <name evidence="2" type="ORF">METZ01_LOCUS295889</name>
</gene>
<evidence type="ECO:0000313" key="2">
    <source>
        <dbReference type="EMBL" id="SVC43035.1"/>
    </source>
</evidence>
<feature type="domain" description="Polymerase/histidinol phosphatase N-terminal" evidence="1">
    <location>
        <begin position="52"/>
        <end position="130"/>
    </location>
</feature>
<feature type="non-terminal residue" evidence="2">
    <location>
        <position position="374"/>
    </location>
</feature>
<proteinExistence type="predicted"/>
<dbReference type="InterPro" id="IPR052018">
    <property type="entry name" value="PHP_domain"/>
</dbReference>
<protein>
    <recommendedName>
        <fullName evidence="1">Polymerase/histidinol phosphatase N-terminal domain-containing protein</fullName>
    </recommendedName>
</protein>